<accession>A0AAU9M0T5</accession>
<dbReference type="EMBL" id="CAKMRJ010001112">
    <property type="protein sequence ID" value="CAH1420711.1"/>
    <property type="molecule type" value="Genomic_DNA"/>
</dbReference>
<dbReference type="Proteomes" id="UP001157418">
    <property type="component" value="Unassembled WGS sequence"/>
</dbReference>
<comment type="caution">
    <text evidence="1">The sequence shown here is derived from an EMBL/GenBank/DDBJ whole genome shotgun (WGS) entry which is preliminary data.</text>
</comment>
<gene>
    <name evidence="1" type="ORF">LVIROSA_LOCUS8156</name>
</gene>
<reference evidence="1 2" key="1">
    <citation type="submission" date="2022-01" db="EMBL/GenBank/DDBJ databases">
        <authorList>
            <person name="Xiong W."/>
            <person name="Schranz E."/>
        </authorList>
    </citation>
    <scope>NUCLEOTIDE SEQUENCE [LARGE SCALE GENOMIC DNA]</scope>
</reference>
<evidence type="ECO:0000313" key="2">
    <source>
        <dbReference type="Proteomes" id="UP001157418"/>
    </source>
</evidence>
<proteinExistence type="predicted"/>
<organism evidence="1 2">
    <name type="scientific">Lactuca virosa</name>
    <dbReference type="NCBI Taxonomy" id="75947"/>
    <lineage>
        <taxon>Eukaryota</taxon>
        <taxon>Viridiplantae</taxon>
        <taxon>Streptophyta</taxon>
        <taxon>Embryophyta</taxon>
        <taxon>Tracheophyta</taxon>
        <taxon>Spermatophyta</taxon>
        <taxon>Magnoliopsida</taxon>
        <taxon>eudicotyledons</taxon>
        <taxon>Gunneridae</taxon>
        <taxon>Pentapetalae</taxon>
        <taxon>asterids</taxon>
        <taxon>campanulids</taxon>
        <taxon>Asterales</taxon>
        <taxon>Asteraceae</taxon>
        <taxon>Cichorioideae</taxon>
        <taxon>Cichorieae</taxon>
        <taxon>Lactucinae</taxon>
        <taxon>Lactuca</taxon>
    </lineage>
</organism>
<name>A0AAU9M0T5_9ASTR</name>
<evidence type="ECO:0000313" key="1">
    <source>
        <dbReference type="EMBL" id="CAH1420711.1"/>
    </source>
</evidence>
<keyword evidence="2" id="KW-1185">Reference proteome</keyword>
<sequence>MIHRLNSSIDFKQTKLGFSFCLDSMTHQGHTKKSRHPQTATPISTIDPSISRLEANREPIFLYRDHQRTTVDPLCRLAKFRICRRPLAYDVRISFADRRLRGRDYTEIVDCVCFERLGHRKITAKVDIQL</sequence>
<protein>
    <submittedName>
        <fullName evidence="1">Uncharacterized protein</fullName>
    </submittedName>
</protein>
<dbReference type="AlphaFoldDB" id="A0AAU9M0T5"/>